<dbReference type="GO" id="GO:0055070">
    <property type="term" value="P:copper ion homeostasis"/>
    <property type="evidence" value="ECO:0007669"/>
    <property type="project" value="InterPro"/>
</dbReference>
<evidence type="ECO:0000313" key="2">
    <source>
        <dbReference type="EMBL" id="MBB6119796.1"/>
    </source>
</evidence>
<comment type="caution">
    <text evidence="2">The sequence shown here is derived from an EMBL/GenBank/DDBJ whole genome shotgun (WGS) entry which is preliminary data.</text>
</comment>
<evidence type="ECO:0008006" key="4">
    <source>
        <dbReference type="Google" id="ProtNLM"/>
    </source>
</evidence>
<dbReference type="RefSeq" id="WP_184290188.1">
    <property type="nucleotide sequence ID" value="NZ_JACHJO010000004.1"/>
</dbReference>
<reference evidence="2 3" key="1">
    <citation type="submission" date="2020-08" db="EMBL/GenBank/DDBJ databases">
        <title>Genomic Encyclopedia of Type Strains, Phase III (KMG-III): the genomes of soil and plant-associated and newly described type strains.</title>
        <authorList>
            <person name="Whitman W."/>
        </authorList>
    </citation>
    <scope>NUCLEOTIDE SEQUENCE [LARGE SCALE GENOMIC DNA]</scope>
    <source>
        <strain evidence="2 3">CECT 8712</strain>
    </source>
</reference>
<evidence type="ECO:0000313" key="3">
    <source>
        <dbReference type="Proteomes" id="UP000536604"/>
    </source>
</evidence>
<protein>
    <recommendedName>
        <fullName evidence="4">Copper transport outer membrane protein MctB</fullName>
    </recommendedName>
</protein>
<keyword evidence="3" id="KW-1185">Reference proteome</keyword>
<dbReference type="AlphaFoldDB" id="A0A841IR90"/>
<proteinExistence type="predicted"/>
<dbReference type="Proteomes" id="UP000536604">
    <property type="component" value="Unassembled WGS sequence"/>
</dbReference>
<gene>
    <name evidence="2" type="ORF">FHS13_001745</name>
</gene>
<name>A0A841IR90_9ACTN</name>
<feature type="compositionally biased region" description="Basic and acidic residues" evidence="1">
    <location>
        <begin position="349"/>
        <end position="359"/>
    </location>
</feature>
<dbReference type="InterPro" id="IPR021522">
    <property type="entry name" value="MctB"/>
</dbReference>
<sequence>MIDFRYHLVSIIAVFLALTVGIVLGTTMLQDPLLDTLRSETAELRGQTEDLRVERDTADRVNAGADQMAEALSADMLEGRLAGLEVVLVLSPGADAETADSLTSRVEQAGGSVAGRVEIAEELLDDDNTDFAGETARQVLADPDSLAGLDPYEKVGAAVGRALAAPEEDTGGAGIDEVDTDEAEEAEGEPDGFDAEAALAAFADGGLLTVDGSPAASADAAVVLAPAAGYSPSGDDRKAANTALAALVSSLHGELGGLVLAGDVPSARGDGLLALARAGEPGFATADLSGRPMGDVVAVLALAEDMDGAGGAYGIGDGVGGFLPDPLPGPREEPGGDDEDDGAAVKASDGPRDAARGEE</sequence>
<dbReference type="EMBL" id="JACHJO010000004">
    <property type="protein sequence ID" value="MBB6119796.1"/>
    <property type="molecule type" value="Genomic_DNA"/>
</dbReference>
<accession>A0A841IR90</accession>
<organism evidence="2 3">
    <name type="scientific">Nocardiopsis algeriensis</name>
    <dbReference type="NCBI Taxonomy" id="1478215"/>
    <lineage>
        <taxon>Bacteria</taxon>
        <taxon>Bacillati</taxon>
        <taxon>Actinomycetota</taxon>
        <taxon>Actinomycetes</taxon>
        <taxon>Streptosporangiales</taxon>
        <taxon>Nocardiopsidaceae</taxon>
        <taxon>Nocardiopsis</taxon>
    </lineage>
</organism>
<feature type="region of interest" description="Disordered" evidence="1">
    <location>
        <begin position="317"/>
        <end position="359"/>
    </location>
</feature>
<dbReference type="GO" id="GO:0016020">
    <property type="term" value="C:membrane"/>
    <property type="evidence" value="ECO:0007669"/>
    <property type="project" value="InterPro"/>
</dbReference>
<dbReference type="Pfam" id="PF11382">
    <property type="entry name" value="MctB"/>
    <property type="match status" value="1"/>
</dbReference>
<evidence type="ECO:0000256" key="1">
    <source>
        <dbReference type="SAM" id="MobiDB-lite"/>
    </source>
</evidence>